<protein>
    <submittedName>
        <fullName evidence="2">Uncharacterized protein</fullName>
    </submittedName>
</protein>
<accession>A0A498CNF7</accession>
<keyword evidence="3" id="KW-1185">Reference proteome</keyword>
<keyword evidence="1" id="KW-1133">Transmembrane helix</keyword>
<keyword evidence="1" id="KW-0812">Transmembrane</keyword>
<gene>
    <name evidence="2" type="ORF">D4A47_03210</name>
</gene>
<dbReference type="EMBL" id="RCHT01000003">
    <property type="protein sequence ID" value="RLL13493.1"/>
    <property type="molecule type" value="Genomic_DNA"/>
</dbReference>
<evidence type="ECO:0000313" key="2">
    <source>
        <dbReference type="EMBL" id="RLL13493.1"/>
    </source>
</evidence>
<evidence type="ECO:0000313" key="3">
    <source>
        <dbReference type="Proteomes" id="UP000276301"/>
    </source>
</evidence>
<dbReference type="RefSeq" id="WP_121586128.1">
    <property type="nucleotide sequence ID" value="NZ_DBFYZJ010000003.1"/>
</dbReference>
<dbReference type="AlphaFoldDB" id="A0A498CNF7"/>
<organism evidence="2 3">
    <name type="scientific">Anaerotruncus massiliensis</name>
    <name type="common">ex Liu et al. 2021</name>
    <dbReference type="NCBI Taxonomy" id="2321404"/>
    <lineage>
        <taxon>Bacteria</taxon>
        <taxon>Bacillati</taxon>
        <taxon>Bacillota</taxon>
        <taxon>Clostridia</taxon>
        <taxon>Eubacteriales</taxon>
        <taxon>Oscillospiraceae</taxon>
        <taxon>Anaerotruncus</taxon>
    </lineage>
</organism>
<evidence type="ECO:0000256" key="1">
    <source>
        <dbReference type="SAM" id="Phobius"/>
    </source>
</evidence>
<proteinExistence type="predicted"/>
<feature type="transmembrane region" description="Helical" evidence="1">
    <location>
        <begin position="16"/>
        <end position="37"/>
    </location>
</feature>
<comment type="caution">
    <text evidence="2">The sequence shown here is derived from an EMBL/GenBank/DDBJ whole genome shotgun (WGS) entry which is preliminary data.</text>
</comment>
<sequence length="176" mass="19306">MNETESAATKKGRGKLLLLLLLLILLIAAGVGGWYWWQSQQDTFFDVAAMTGHLPGKTEEEIQAELNRVVEEGMFNIAINTYLIFPDGNGEGLANIENIAANRYNMTVQITLDSTGETVYQSKGIRPGQYIQYIRLSEDLPAGVYNATAVFTAHMPDDEHSIAGQAGAKLVLEVEN</sequence>
<name>A0A498CNF7_9FIRM</name>
<keyword evidence="1" id="KW-0472">Membrane</keyword>
<reference evidence="2 3" key="1">
    <citation type="submission" date="2018-10" db="EMBL/GenBank/DDBJ databases">
        <title>Anaerotruncus faecis sp. nov., isolated from human feces.</title>
        <authorList>
            <person name="Wang Y.-J."/>
        </authorList>
    </citation>
    <scope>NUCLEOTIDE SEQUENCE [LARGE SCALE GENOMIC DNA]</scope>
    <source>
        <strain evidence="2 3">22A2-44</strain>
    </source>
</reference>
<dbReference type="Proteomes" id="UP000276301">
    <property type="component" value="Unassembled WGS sequence"/>
</dbReference>